<gene>
    <name evidence="3" type="ORF">STIAU_0362</name>
</gene>
<organism evidence="3 4">
    <name type="scientific">Stigmatella aurantiaca (strain DW4/3-1)</name>
    <dbReference type="NCBI Taxonomy" id="378806"/>
    <lineage>
        <taxon>Bacteria</taxon>
        <taxon>Pseudomonadati</taxon>
        <taxon>Myxococcota</taxon>
        <taxon>Myxococcia</taxon>
        <taxon>Myxococcales</taxon>
        <taxon>Cystobacterineae</taxon>
        <taxon>Archangiaceae</taxon>
        <taxon>Stigmatella</taxon>
    </lineage>
</organism>
<comment type="caution">
    <text evidence="3">The sequence shown here is derived from an EMBL/GenBank/DDBJ whole genome shotgun (WGS) entry which is preliminary data.</text>
</comment>
<feature type="signal peptide" evidence="2">
    <location>
        <begin position="1"/>
        <end position="33"/>
    </location>
</feature>
<feature type="chain" id="PRO_5004167548" description="Outer membrane protein beta-barrel domain-containing protein" evidence="2">
    <location>
        <begin position="34"/>
        <end position="229"/>
    </location>
</feature>
<evidence type="ECO:0000256" key="1">
    <source>
        <dbReference type="SAM" id="MobiDB-lite"/>
    </source>
</evidence>
<evidence type="ECO:0000256" key="2">
    <source>
        <dbReference type="SAM" id="SignalP"/>
    </source>
</evidence>
<proteinExistence type="predicted"/>
<dbReference type="EMBL" id="AAMD01000010">
    <property type="protein sequence ID" value="EAU68960.1"/>
    <property type="molecule type" value="Genomic_DNA"/>
</dbReference>
<evidence type="ECO:0008006" key="5">
    <source>
        <dbReference type="Google" id="ProtNLM"/>
    </source>
</evidence>
<sequence length="229" mass="24033">MARLMLRLAPSLSRRGPAWACALMLGMARDALAQDTLPPPDPAVDALPPPSVDASSSPDATASVPMLGISLDAGVPDGVGVSAVVRPVRWLRLHGGVTSNTLSLGLRAGAGWVPLATLVSPSLNVDVGHYFSAKYNKLVDRLGSNPLQTDAPINDVGYDYASATVGLEIGSPNRFAAFLRVGLSYSTLTIDDAEALLQDVTDDPDVTATPLSLRFTSPSVKLGFLLYFF</sequence>
<evidence type="ECO:0000313" key="4">
    <source>
        <dbReference type="Proteomes" id="UP000032702"/>
    </source>
</evidence>
<name>Q09B16_STIAD</name>
<dbReference type="Proteomes" id="UP000032702">
    <property type="component" value="Unassembled WGS sequence"/>
</dbReference>
<dbReference type="AlphaFoldDB" id="Q09B16"/>
<feature type="compositionally biased region" description="Pro residues" evidence="1">
    <location>
        <begin position="37"/>
        <end position="51"/>
    </location>
</feature>
<evidence type="ECO:0000313" key="3">
    <source>
        <dbReference type="EMBL" id="EAU68960.1"/>
    </source>
</evidence>
<feature type="region of interest" description="Disordered" evidence="1">
    <location>
        <begin position="34"/>
        <end position="59"/>
    </location>
</feature>
<protein>
    <recommendedName>
        <fullName evidence="5">Outer membrane protein beta-barrel domain-containing protein</fullName>
    </recommendedName>
</protein>
<accession>Q09B16</accession>
<reference evidence="3 4" key="1">
    <citation type="submission" date="2006-04" db="EMBL/GenBank/DDBJ databases">
        <authorList>
            <person name="Nierman W.C."/>
        </authorList>
    </citation>
    <scope>NUCLEOTIDE SEQUENCE [LARGE SCALE GENOMIC DNA]</scope>
    <source>
        <strain evidence="3 4">DW4/3-1</strain>
    </source>
</reference>
<keyword evidence="2" id="KW-0732">Signal</keyword>